<dbReference type="EMBL" id="BK015664">
    <property type="protein sequence ID" value="DAE18831.1"/>
    <property type="molecule type" value="Genomic_DNA"/>
</dbReference>
<organism evidence="1">
    <name type="scientific">Myoviridae sp. ct3mI7</name>
    <dbReference type="NCBI Taxonomy" id="2825028"/>
    <lineage>
        <taxon>Viruses</taxon>
        <taxon>Duplodnaviria</taxon>
        <taxon>Heunggongvirae</taxon>
        <taxon>Uroviricota</taxon>
        <taxon>Caudoviricetes</taxon>
    </lineage>
</organism>
<proteinExistence type="predicted"/>
<evidence type="ECO:0000313" key="1">
    <source>
        <dbReference type="EMBL" id="DAE18831.1"/>
    </source>
</evidence>
<protein>
    <submittedName>
        <fullName evidence="1">Uncharacterized protein</fullName>
    </submittedName>
</protein>
<sequence length="95" mass="11120">MMANLKLEVLPEELRTMLRIRHDKLDSELMQLKDAYLSDLAMCGVQILPSDVSLVKACLRLYLRWQENYNGEADRYKDAYEGMKIAMSLAEEYKE</sequence>
<name>A0A8S5QHS9_9CAUD</name>
<reference evidence="1" key="1">
    <citation type="journal article" date="2021" name="Proc. Natl. Acad. Sci. U.S.A.">
        <title>A Catalog of Tens of Thousands of Viruses from Human Metagenomes Reveals Hidden Associations with Chronic Diseases.</title>
        <authorList>
            <person name="Tisza M.J."/>
            <person name="Buck C.B."/>
        </authorList>
    </citation>
    <scope>NUCLEOTIDE SEQUENCE</scope>
    <source>
        <strain evidence="1">Ct3mI7</strain>
    </source>
</reference>
<accession>A0A8S5QHS9</accession>